<gene>
    <name evidence="2" type="ORF">SAMN00808754_1329</name>
</gene>
<dbReference type="SUPFAM" id="SSF81301">
    <property type="entry name" value="Nucleotidyltransferase"/>
    <property type="match status" value="1"/>
</dbReference>
<dbReference type="Pfam" id="PF05168">
    <property type="entry name" value="HEPN"/>
    <property type="match status" value="1"/>
</dbReference>
<dbReference type="RefSeq" id="WP_084664963.1">
    <property type="nucleotide sequence ID" value="NZ_LT838272.1"/>
</dbReference>
<proteinExistence type="predicted"/>
<dbReference type="GO" id="GO:0016740">
    <property type="term" value="F:transferase activity"/>
    <property type="evidence" value="ECO:0007669"/>
    <property type="project" value="UniProtKB-KW"/>
</dbReference>
<dbReference type="CDD" id="cd05403">
    <property type="entry name" value="NT_KNTase_like"/>
    <property type="match status" value="1"/>
</dbReference>
<feature type="domain" description="HEPN" evidence="1">
    <location>
        <begin position="1"/>
        <end position="89"/>
    </location>
</feature>
<dbReference type="Proteomes" id="UP000192569">
    <property type="component" value="Chromosome I"/>
</dbReference>
<dbReference type="InterPro" id="IPR041633">
    <property type="entry name" value="Polbeta"/>
</dbReference>
<dbReference type="InterPro" id="IPR043519">
    <property type="entry name" value="NT_sf"/>
</dbReference>
<dbReference type="Gene3D" id="1.20.120.330">
    <property type="entry name" value="Nucleotidyltransferases domain 2"/>
    <property type="match status" value="1"/>
</dbReference>
<reference evidence="2 3" key="1">
    <citation type="submission" date="2017-04" db="EMBL/GenBank/DDBJ databases">
        <authorList>
            <person name="Afonso C.L."/>
            <person name="Miller P.J."/>
            <person name="Scott M.A."/>
            <person name="Spackman E."/>
            <person name="Goraichik I."/>
            <person name="Dimitrov K.M."/>
            <person name="Suarez D.L."/>
            <person name="Swayne D.E."/>
        </authorList>
    </citation>
    <scope>NUCLEOTIDE SEQUENCE [LARGE SCALE GENOMIC DNA]</scope>
    <source>
        <strain evidence="2 3">ToBE</strain>
    </source>
</reference>
<dbReference type="STRING" id="698762.SAMN00808754_1329"/>
<sequence length="197" mass="22897">MFLCQQALEKAFKAVYLKKFGRVPPRKHDLVVLAKLTGLLEELDETERDFLRRLTVYYIECRYPEDKAKLAAKCTEKYTRQIVEETERVVPMAGRQVEMTVREYINLLRKNNIRVYRAILFGSHATGHAREDSDIDVAIISLDLGKDRIEEAVLLKKIAEEVDFDISPRPYSVEQYLNAHNGEFLHDEIIEKGKVIL</sequence>
<accession>A0A1W1VR79</accession>
<dbReference type="Gene3D" id="3.30.460.10">
    <property type="entry name" value="Beta Polymerase, domain 2"/>
    <property type="match status" value="1"/>
</dbReference>
<dbReference type="OrthoDB" id="9816197at2"/>
<dbReference type="PANTHER" id="PTHR43449:SF1">
    <property type="entry name" value="POLYMERASE BETA NUCLEOTIDYLTRANSFERASE DOMAIN-CONTAINING PROTEIN"/>
    <property type="match status" value="1"/>
</dbReference>
<evidence type="ECO:0000259" key="1">
    <source>
        <dbReference type="PROSITE" id="PS50910"/>
    </source>
</evidence>
<dbReference type="PROSITE" id="PS50910">
    <property type="entry name" value="HEPN"/>
    <property type="match status" value="1"/>
</dbReference>
<dbReference type="PANTHER" id="PTHR43449">
    <property type="entry name" value="NUCLEOTIDYLTRANSFERASE"/>
    <property type="match status" value="1"/>
</dbReference>
<dbReference type="AlphaFoldDB" id="A0A1W1VR79"/>
<dbReference type="SUPFAM" id="SSF81593">
    <property type="entry name" value="Nucleotidyltransferase substrate binding subunit/domain"/>
    <property type="match status" value="1"/>
</dbReference>
<keyword evidence="2" id="KW-0808">Transferase</keyword>
<dbReference type="EMBL" id="LT838272">
    <property type="protein sequence ID" value="SMB95836.1"/>
    <property type="molecule type" value="Genomic_DNA"/>
</dbReference>
<evidence type="ECO:0000313" key="2">
    <source>
        <dbReference type="EMBL" id="SMB95836.1"/>
    </source>
</evidence>
<evidence type="ECO:0000313" key="3">
    <source>
        <dbReference type="Proteomes" id="UP000192569"/>
    </source>
</evidence>
<organism evidence="2 3">
    <name type="scientific">Thermanaeromonas toyohensis ToBE</name>
    <dbReference type="NCBI Taxonomy" id="698762"/>
    <lineage>
        <taxon>Bacteria</taxon>
        <taxon>Bacillati</taxon>
        <taxon>Bacillota</taxon>
        <taxon>Clostridia</taxon>
        <taxon>Neomoorellales</taxon>
        <taxon>Neomoorellaceae</taxon>
        <taxon>Thermanaeromonas</taxon>
    </lineage>
</organism>
<name>A0A1W1VR79_9FIRM</name>
<dbReference type="Pfam" id="PF18765">
    <property type="entry name" value="Polbeta"/>
    <property type="match status" value="1"/>
</dbReference>
<dbReference type="InterPro" id="IPR007842">
    <property type="entry name" value="HEPN_dom"/>
</dbReference>
<keyword evidence="3" id="KW-1185">Reference proteome</keyword>
<protein>
    <submittedName>
        <fullName evidence="2">Nucleotidyltransferase domain-containing protein</fullName>
    </submittedName>
</protein>